<feature type="transmembrane region" description="Helical" evidence="1">
    <location>
        <begin position="20"/>
        <end position="37"/>
    </location>
</feature>
<evidence type="ECO:0000313" key="4">
    <source>
        <dbReference type="Proteomes" id="UP000014113"/>
    </source>
</evidence>
<dbReference type="EMBL" id="ASWJ01000003">
    <property type="protein sequence ID" value="EOW87469.1"/>
    <property type="molecule type" value="Genomic_DNA"/>
</dbReference>
<evidence type="ECO:0000256" key="1">
    <source>
        <dbReference type="SAM" id="Phobius"/>
    </source>
</evidence>
<evidence type="ECO:0000313" key="3">
    <source>
        <dbReference type="EMBL" id="EOW87469.1"/>
    </source>
</evidence>
<feature type="transmembrane region" description="Helical" evidence="1">
    <location>
        <begin position="355"/>
        <end position="375"/>
    </location>
</feature>
<comment type="caution">
    <text evidence="3">The sequence shown here is derived from an EMBL/GenBank/DDBJ whole genome shotgun (WGS) entry which is preliminary data.</text>
</comment>
<dbReference type="Pfam" id="PF03703">
    <property type="entry name" value="bPH_2"/>
    <property type="match status" value="2"/>
</dbReference>
<feature type="domain" description="YdbS-like PH" evidence="2">
    <location>
        <begin position="246"/>
        <end position="306"/>
    </location>
</feature>
<dbReference type="PATRIC" id="fig|1121865.3.peg.681"/>
<feature type="transmembrane region" description="Helical" evidence="1">
    <location>
        <begin position="179"/>
        <end position="198"/>
    </location>
</feature>
<dbReference type="eggNOG" id="COG3428">
    <property type="taxonomic scope" value="Bacteria"/>
</dbReference>
<feature type="transmembrane region" description="Helical" evidence="1">
    <location>
        <begin position="49"/>
        <end position="70"/>
    </location>
</feature>
<keyword evidence="1" id="KW-0812">Transmembrane</keyword>
<protein>
    <recommendedName>
        <fullName evidence="2">YdbS-like PH domain-containing protein</fullName>
    </recommendedName>
</protein>
<keyword evidence="4" id="KW-1185">Reference proteome</keyword>
<evidence type="ECO:0000259" key="2">
    <source>
        <dbReference type="Pfam" id="PF03703"/>
    </source>
</evidence>
<dbReference type="OrthoDB" id="2195155at2"/>
<keyword evidence="1" id="KW-0472">Membrane</keyword>
<organism evidence="3 4">
    <name type="scientific">Enterococcus columbae DSM 7374 = ATCC 51263</name>
    <dbReference type="NCBI Taxonomy" id="1121865"/>
    <lineage>
        <taxon>Bacteria</taxon>
        <taxon>Bacillati</taxon>
        <taxon>Bacillota</taxon>
        <taxon>Bacilli</taxon>
        <taxon>Lactobacillales</taxon>
        <taxon>Enterococcaceae</taxon>
        <taxon>Enterococcus</taxon>
    </lineage>
</organism>
<proteinExistence type="predicted"/>
<accession>S1P318</accession>
<dbReference type="PANTHER" id="PTHR34473:SF2">
    <property type="entry name" value="UPF0699 TRANSMEMBRANE PROTEIN YDBT"/>
    <property type="match status" value="1"/>
</dbReference>
<dbReference type="Proteomes" id="UP000014113">
    <property type="component" value="Unassembled WGS sequence"/>
</dbReference>
<dbReference type="RefSeq" id="WP_016182854.1">
    <property type="nucleotide sequence ID" value="NZ_JXKI01000006.1"/>
</dbReference>
<keyword evidence="1" id="KW-1133">Transmembrane helix</keyword>
<sequence>MSRLKRYSKWYLLFAPLKSYIRSVWQLFLVVIVGNLLKKDLSFSKDARFYFYCLLAAVGIFLLFFIYHLLCYFTQTYELTAESFIFRKGIFKKQELIIPYERIQTIKQQQWIIMIPLGLVRLMIETAASSGNEAEIDLPFVPQSLYEELENYRKQGYGKSLSGTHSSKKALYSLSARELLVFALTELSLFTPIIFMFALLEVIPEPLQEQLFGQVSELIWMITVLLFVLLYVLFAILSIGKTILQYANFSIYQENNDALRIEHGLIEQKSQVIPANKIQGIRIKQGIISHMLGLVSVDLLLAGGQEKQADEKSAQTNQPYLLPLIPTAKLQQYLSQFVPEYADEFDLQSVKEQRLWYFTRFKLFAVVLPVGLYLIFDFAWWWLLLSIAILLALSMIYASFQSKLQAYGMSSKLLCFQQIHLAECQKVIVQRKNIQSLEIRTSRWLYPKKFAHCKISVKAGNGDFSSQLSYLPLEAIDEISSFYRLKRKERAIFDDSTNC</sequence>
<feature type="transmembrane region" description="Helical" evidence="1">
    <location>
        <begin position="218"/>
        <end position="239"/>
    </location>
</feature>
<dbReference type="AlphaFoldDB" id="S1P318"/>
<gene>
    <name evidence="3" type="ORF">I568_00513</name>
</gene>
<dbReference type="STRING" id="1121865.OMW_00691"/>
<dbReference type="InterPro" id="IPR005182">
    <property type="entry name" value="YdbS-like_PH"/>
</dbReference>
<feature type="domain" description="YdbS-like PH" evidence="2">
    <location>
        <begin position="72"/>
        <end position="152"/>
    </location>
</feature>
<dbReference type="InterPro" id="IPR014529">
    <property type="entry name" value="UCP026631"/>
</dbReference>
<name>S1P318_9ENTE</name>
<dbReference type="PIRSF" id="PIRSF026631">
    <property type="entry name" value="UCP026631"/>
    <property type="match status" value="1"/>
</dbReference>
<dbReference type="PANTHER" id="PTHR34473">
    <property type="entry name" value="UPF0699 TRANSMEMBRANE PROTEIN YDBS"/>
    <property type="match status" value="1"/>
</dbReference>
<reference evidence="3 4" key="1">
    <citation type="submission" date="2013-03" db="EMBL/GenBank/DDBJ databases">
        <title>The Genome Sequence of Enterococcus columbae ATCC_51263 (PacBio/Illumina hybrid assembly).</title>
        <authorList>
            <consortium name="The Broad Institute Genomics Platform"/>
            <consortium name="The Broad Institute Genome Sequencing Center for Infectious Disease"/>
            <person name="Earl A."/>
            <person name="Russ C."/>
            <person name="Gilmore M."/>
            <person name="Surin D."/>
            <person name="Walker B."/>
            <person name="Young S."/>
            <person name="Zeng Q."/>
            <person name="Gargeya S."/>
            <person name="Fitzgerald M."/>
            <person name="Haas B."/>
            <person name="Abouelleil A."/>
            <person name="Allen A.W."/>
            <person name="Alvarado L."/>
            <person name="Arachchi H.M."/>
            <person name="Berlin A.M."/>
            <person name="Chapman S.B."/>
            <person name="Gainer-Dewar J."/>
            <person name="Goldberg J."/>
            <person name="Griggs A."/>
            <person name="Gujja S."/>
            <person name="Hansen M."/>
            <person name="Howarth C."/>
            <person name="Imamovic A."/>
            <person name="Ireland A."/>
            <person name="Larimer J."/>
            <person name="McCowan C."/>
            <person name="Murphy C."/>
            <person name="Pearson M."/>
            <person name="Poon T.W."/>
            <person name="Priest M."/>
            <person name="Roberts A."/>
            <person name="Saif S."/>
            <person name="Shea T."/>
            <person name="Sisk P."/>
            <person name="Sykes S."/>
            <person name="Wortman J."/>
            <person name="Nusbaum C."/>
            <person name="Birren B."/>
        </authorList>
    </citation>
    <scope>NUCLEOTIDE SEQUENCE [LARGE SCALE GENOMIC DNA]</scope>
    <source>
        <strain evidence="3 4">ATCC 51263</strain>
    </source>
</reference>
<feature type="transmembrane region" description="Helical" evidence="1">
    <location>
        <begin position="381"/>
        <end position="400"/>
    </location>
</feature>